<dbReference type="CDD" id="cd08977">
    <property type="entry name" value="SusD"/>
    <property type="match status" value="1"/>
</dbReference>
<keyword evidence="4" id="KW-0472">Membrane</keyword>
<dbReference type="EMBL" id="BMHT01000004">
    <property type="protein sequence ID" value="GGF13290.1"/>
    <property type="molecule type" value="Genomic_DNA"/>
</dbReference>
<keyword evidence="5" id="KW-0998">Cell outer membrane</keyword>
<dbReference type="Gene3D" id="1.10.3780.10">
    <property type="entry name" value="SusD-like"/>
    <property type="match status" value="1"/>
</dbReference>
<comment type="subcellular location">
    <subcellularLocation>
        <location evidence="1">Cell outer membrane</location>
    </subcellularLocation>
</comment>
<keyword evidence="3 6" id="KW-0732">Signal</keyword>
<gene>
    <name evidence="8" type="ORF">GCM10011383_25630</name>
</gene>
<sequence>MKKIFRRGTAMLVLASALLASCSKDLDIQPKYDVTAEQVYSNPANYKNVLAKLYSGLALSGQQGPAGQPDITGIDEGFSTYLRQYWQLQELTTDEAVIGWNDAGLPDLHNLSWTSSNQFVTAMYNRLYYQIGICNEFIRQTTDAKLASRNITGSDLDNAKKYRAEARFLRALSYYHALDMYGNVPFVTEEDEVGAIQPEQIMRPELFAYVESELLAISGDNGELVNAKQNEYGRADKAAAWALLAKLYLNAQVYTGQAKYTEAITYCNKVIEAAYSLSPQYLNLFLADNNTSPEMIFTVNFDGVNSRTYGGMTFLVHGEVGGKMDPAAFGIDGGWGGQRTTKALVSQFSDPSGSTDKRALFFTDGQSLEINDISLFTDGYAITKYRNITSAGKPGSDPTKLTPDTDYPMLRLGDVYLMYAEAVLRGGAGGSAATALQYVNALRQRAYGDATGNITAASLTLDFILAERARELYWEGTRRTDLIRFGRFTTAAYLWPYKGGARNGRAVSDDYNLFPIPSTDIIANPKLKQNPGY</sequence>
<dbReference type="Pfam" id="PF07980">
    <property type="entry name" value="SusD_RagB"/>
    <property type="match status" value="1"/>
</dbReference>
<evidence type="ECO:0000256" key="5">
    <source>
        <dbReference type="ARBA" id="ARBA00023237"/>
    </source>
</evidence>
<evidence type="ECO:0000256" key="2">
    <source>
        <dbReference type="ARBA" id="ARBA00006275"/>
    </source>
</evidence>
<evidence type="ECO:0000256" key="4">
    <source>
        <dbReference type="ARBA" id="ARBA00023136"/>
    </source>
</evidence>
<dbReference type="InterPro" id="IPR012944">
    <property type="entry name" value="SusD_RagB_dom"/>
</dbReference>
<proteinExistence type="inferred from homology"/>
<protein>
    <submittedName>
        <fullName evidence="8">Outer membrane protein</fullName>
    </submittedName>
</protein>
<evidence type="ECO:0000259" key="7">
    <source>
        <dbReference type="Pfam" id="PF07980"/>
    </source>
</evidence>
<keyword evidence="9" id="KW-1185">Reference proteome</keyword>
<name>A0ABQ1UBC6_9BACT</name>
<feature type="chain" id="PRO_5045517154" evidence="6">
    <location>
        <begin position="21"/>
        <end position="533"/>
    </location>
</feature>
<dbReference type="InterPro" id="IPR011990">
    <property type="entry name" value="TPR-like_helical_dom_sf"/>
</dbReference>
<dbReference type="Proteomes" id="UP000632273">
    <property type="component" value="Unassembled WGS sequence"/>
</dbReference>
<evidence type="ECO:0000313" key="8">
    <source>
        <dbReference type="EMBL" id="GGF13290.1"/>
    </source>
</evidence>
<accession>A0ABQ1UBC6</accession>
<dbReference type="PROSITE" id="PS51257">
    <property type="entry name" value="PROKAR_LIPOPROTEIN"/>
    <property type="match status" value="1"/>
</dbReference>
<evidence type="ECO:0000256" key="3">
    <source>
        <dbReference type="ARBA" id="ARBA00022729"/>
    </source>
</evidence>
<dbReference type="SUPFAM" id="SSF48452">
    <property type="entry name" value="TPR-like"/>
    <property type="match status" value="1"/>
</dbReference>
<feature type="domain" description="RagB/SusD" evidence="7">
    <location>
        <begin position="275"/>
        <end position="533"/>
    </location>
</feature>
<reference evidence="9" key="1">
    <citation type="journal article" date="2019" name="Int. J. Syst. Evol. Microbiol.">
        <title>The Global Catalogue of Microorganisms (GCM) 10K type strain sequencing project: providing services to taxonomists for standard genome sequencing and annotation.</title>
        <authorList>
            <consortium name="The Broad Institute Genomics Platform"/>
            <consortium name="The Broad Institute Genome Sequencing Center for Infectious Disease"/>
            <person name="Wu L."/>
            <person name="Ma J."/>
        </authorList>
    </citation>
    <scope>NUCLEOTIDE SEQUENCE [LARGE SCALE GENOMIC DNA]</scope>
    <source>
        <strain evidence="9">CGMCC 1.15197</strain>
    </source>
</reference>
<organism evidence="8 9">
    <name type="scientific">Hymenobacter cavernae</name>
    <dbReference type="NCBI Taxonomy" id="2044852"/>
    <lineage>
        <taxon>Bacteria</taxon>
        <taxon>Pseudomonadati</taxon>
        <taxon>Bacteroidota</taxon>
        <taxon>Cytophagia</taxon>
        <taxon>Cytophagales</taxon>
        <taxon>Hymenobacteraceae</taxon>
        <taxon>Hymenobacter</taxon>
    </lineage>
</organism>
<comment type="similarity">
    <text evidence="2">Belongs to the SusD family.</text>
</comment>
<feature type="signal peptide" evidence="6">
    <location>
        <begin position="1"/>
        <end position="20"/>
    </location>
</feature>
<comment type="caution">
    <text evidence="8">The sequence shown here is derived from an EMBL/GenBank/DDBJ whole genome shotgun (WGS) entry which is preliminary data.</text>
</comment>
<dbReference type="Gene3D" id="1.25.40.10">
    <property type="entry name" value="Tetratricopeptide repeat domain"/>
    <property type="match status" value="1"/>
</dbReference>
<evidence type="ECO:0000313" key="9">
    <source>
        <dbReference type="Proteomes" id="UP000632273"/>
    </source>
</evidence>
<dbReference type="Gene3D" id="1.25.40.390">
    <property type="match status" value="1"/>
</dbReference>
<evidence type="ECO:0000256" key="1">
    <source>
        <dbReference type="ARBA" id="ARBA00004442"/>
    </source>
</evidence>
<evidence type="ECO:0000256" key="6">
    <source>
        <dbReference type="SAM" id="SignalP"/>
    </source>
</evidence>